<sequence>MLFKILESWEANGLKVPLSAKEVFFEELELNGDKVPSLDGRVFFIGFRVKGRKGKGVEALDLLFDDDTHVFCEVANVEVLVVELGCRVGNLLSSYLGLPSGTPFKEDSILYQMKERFKRSCSISGVRDLPLKDMSFGSGLFRKNMERRMKGGCLGGARRGGTETLVLLDIRTTRVGDHGVSFRNIAWKGMTLVVSGDGRYFSKDAIQPSYSCFVVSKVFKGVSQARLEARQGKNALTRKQKLGEKLQKETLPEAAATNPEHLLRRRPIAEHLLQQRSFSFISSRLDAERLALSWQMSSSDSKNSRKDFVWKYVLEVAGEQYLRCKFCNQRCTGGVNRLKHHLAGTHHGMKPCNKVSEDARLECKEALANFKDQKTKRNELLQEISMGLTSMHESALSKTIGTLGSGSGSGSGSGEPIPRGPMDKFTTSQPRQTTLNSKWKQEERKEVCRKIGRFMYSKGLPFNTVNDPYWFPMIDAVANFGPGFKPPSMHELRTWILKEEVNDLSIIMEDHKKAWKQYGCSIMSDGWTDGKSRCLINFLVNSPAGTWFMKSIDASDTIKNGELMFKYLDEVVEEIGEENVVQVITDNASNYVNAGMRLMEKRRKLWWTPCAAHCIDLMLEDIGKLNVHATTLSRARQIVKFIYGHTWVLSLMRTFTKNHELLCPAITRFATAFLTLQGLYKQKQALIAMFSSEKWCSSTWAKKVEGVKTRSTVLFDPNFWPHVAFCIKTTVPLVSVLREVDSEERPAMGYIYELMDLAKEKIAFNCRGVERKYGPIWRKIDARWTPQLHRPLHAAGYYLNPQLWYGDKFSNADEVRKGLFECMDRMLDYQERLKADIQLDSYDQAMGEFGSRIAIDSRTLRSPTSWWMRFGGSTPELQKFAIRVLSLTCSASGCERNWSTFESIHTKKRNRLEHQRLNALVYVRYNTRLRERSLQRKQNVDPILVEEIDSDDEWIAEKEDPLLPLDLCWLQDDELFSVDAIRAVSSNSQETKTSSDHMVSSHSYKRKHNEVPSTQKLKYKWRQRQREGIELTPIDEDEDLHEMGIHDSGHFPTIDTLDEDDDDLEDEDLS</sequence>
<evidence type="ECO:0000256" key="4">
    <source>
        <dbReference type="ARBA" id="ARBA00022833"/>
    </source>
</evidence>
<dbReference type="SUPFAM" id="SSF53098">
    <property type="entry name" value="Ribonuclease H-like"/>
    <property type="match status" value="1"/>
</dbReference>
<feature type="compositionally biased region" description="Acidic residues" evidence="8">
    <location>
        <begin position="1056"/>
        <end position="1070"/>
    </location>
</feature>
<reference evidence="10 11" key="1">
    <citation type="journal article" date="2018" name="PLoS Genet.">
        <title>Population sequencing reveals clonal diversity and ancestral inbreeding in the grapevine cultivar Chardonnay.</title>
        <authorList>
            <person name="Roach M.J."/>
            <person name="Johnson D.L."/>
            <person name="Bohlmann J."/>
            <person name="van Vuuren H.J."/>
            <person name="Jones S.J."/>
            <person name="Pretorius I.S."/>
            <person name="Schmidt S.A."/>
            <person name="Borneman A.R."/>
        </authorList>
    </citation>
    <scope>NUCLEOTIDE SEQUENCE [LARGE SCALE GENOMIC DNA]</scope>
    <source>
        <strain evidence="11">cv. Chardonnay</strain>
        <tissue evidence="10">Leaf</tissue>
    </source>
</reference>
<feature type="region of interest" description="Disordered" evidence="8">
    <location>
        <begin position="1035"/>
        <end position="1070"/>
    </location>
</feature>
<evidence type="ECO:0000256" key="2">
    <source>
        <dbReference type="ARBA" id="ARBA00022723"/>
    </source>
</evidence>
<keyword evidence="4" id="KW-0862">Zinc</keyword>
<dbReference type="Pfam" id="PF05699">
    <property type="entry name" value="Dimer_Tnp_hAT"/>
    <property type="match status" value="1"/>
</dbReference>
<evidence type="ECO:0000259" key="9">
    <source>
        <dbReference type="PROSITE" id="PS50808"/>
    </source>
</evidence>
<dbReference type="Pfam" id="PF04937">
    <property type="entry name" value="DUF659"/>
    <property type="match status" value="1"/>
</dbReference>
<dbReference type="GO" id="GO:0005634">
    <property type="term" value="C:nucleus"/>
    <property type="evidence" value="ECO:0007669"/>
    <property type="project" value="UniProtKB-SubCell"/>
</dbReference>
<protein>
    <recommendedName>
        <fullName evidence="9">BED-type domain-containing protein</fullName>
    </recommendedName>
</protein>
<organism evidence="10 11">
    <name type="scientific">Vitis vinifera</name>
    <name type="common">Grape</name>
    <dbReference type="NCBI Taxonomy" id="29760"/>
    <lineage>
        <taxon>Eukaryota</taxon>
        <taxon>Viridiplantae</taxon>
        <taxon>Streptophyta</taxon>
        <taxon>Embryophyta</taxon>
        <taxon>Tracheophyta</taxon>
        <taxon>Spermatophyta</taxon>
        <taxon>Magnoliopsida</taxon>
        <taxon>eudicotyledons</taxon>
        <taxon>Gunneridae</taxon>
        <taxon>Pentapetalae</taxon>
        <taxon>rosids</taxon>
        <taxon>Vitales</taxon>
        <taxon>Vitaceae</taxon>
        <taxon>Viteae</taxon>
        <taxon>Vitis</taxon>
    </lineage>
</organism>
<feature type="compositionally biased region" description="Gly residues" evidence="8">
    <location>
        <begin position="403"/>
        <end position="413"/>
    </location>
</feature>
<dbReference type="GO" id="GO:0003677">
    <property type="term" value="F:DNA binding"/>
    <property type="evidence" value="ECO:0007669"/>
    <property type="project" value="UniProtKB-KW"/>
</dbReference>
<dbReference type="InterPro" id="IPR008906">
    <property type="entry name" value="HATC_C_dom"/>
</dbReference>
<evidence type="ECO:0000256" key="6">
    <source>
        <dbReference type="ARBA" id="ARBA00023242"/>
    </source>
</evidence>
<dbReference type="GO" id="GO:0046983">
    <property type="term" value="F:protein dimerization activity"/>
    <property type="evidence" value="ECO:0007669"/>
    <property type="project" value="InterPro"/>
</dbReference>
<dbReference type="InterPro" id="IPR013087">
    <property type="entry name" value="Znf_C2H2_type"/>
</dbReference>
<dbReference type="AlphaFoldDB" id="A0A438JUX3"/>
<dbReference type="InterPro" id="IPR007021">
    <property type="entry name" value="DUF659"/>
</dbReference>
<keyword evidence="2" id="KW-0479">Metal-binding</keyword>
<feature type="compositionally biased region" description="Polar residues" evidence="8">
    <location>
        <begin position="986"/>
        <end position="1002"/>
    </location>
</feature>
<proteinExistence type="predicted"/>
<feature type="compositionally biased region" description="Polar residues" evidence="8">
    <location>
        <begin position="425"/>
        <end position="438"/>
    </location>
</feature>
<feature type="region of interest" description="Disordered" evidence="8">
    <location>
        <begin position="986"/>
        <end position="1011"/>
    </location>
</feature>
<evidence type="ECO:0000256" key="5">
    <source>
        <dbReference type="ARBA" id="ARBA00023125"/>
    </source>
</evidence>
<keyword evidence="6" id="KW-0539">Nucleus</keyword>
<dbReference type="InterPro" id="IPR003656">
    <property type="entry name" value="Znf_BED"/>
</dbReference>
<evidence type="ECO:0000313" key="10">
    <source>
        <dbReference type="EMBL" id="RVX12735.1"/>
    </source>
</evidence>
<dbReference type="Proteomes" id="UP000288805">
    <property type="component" value="Unassembled WGS sequence"/>
</dbReference>
<comment type="subcellular location">
    <subcellularLocation>
        <location evidence="1">Nucleus</location>
    </subcellularLocation>
</comment>
<dbReference type="PROSITE" id="PS00028">
    <property type="entry name" value="ZINC_FINGER_C2H2_1"/>
    <property type="match status" value="1"/>
</dbReference>
<name>A0A438JUX3_VITVI</name>
<comment type="caution">
    <text evidence="10">The sequence shown here is derived from an EMBL/GenBank/DDBJ whole genome shotgun (WGS) entry which is preliminary data.</text>
</comment>
<evidence type="ECO:0000256" key="1">
    <source>
        <dbReference type="ARBA" id="ARBA00004123"/>
    </source>
</evidence>
<dbReference type="EMBL" id="QGNW01000027">
    <property type="protein sequence ID" value="RVX12735.1"/>
    <property type="molecule type" value="Genomic_DNA"/>
</dbReference>
<keyword evidence="5" id="KW-0238">DNA-binding</keyword>
<evidence type="ECO:0000256" key="8">
    <source>
        <dbReference type="SAM" id="MobiDB-lite"/>
    </source>
</evidence>
<evidence type="ECO:0000313" key="11">
    <source>
        <dbReference type="Proteomes" id="UP000288805"/>
    </source>
</evidence>
<feature type="region of interest" description="Disordered" evidence="8">
    <location>
        <begin position="399"/>
        <end position="441"/>
    </location>
</feature>
<gene>
    <name evidence="10" type="ORF">CK203_011556</name>
</gene>
<dbReference type="GO" id="GO:0008270">
    <property type="term" value="F:zinc ion binding"/>
    <property type="evidence" value="ECO:0007669"/>
    <property type="project" value="UniProtKB-KW"/>
</dbReference>
<dbReference type="PANTHER" id="PTHR32166">
    <property type="entry name" value="OSJNBA0013A04.12 PROTEIN"/>
    <property type="match status" value="1"/>
</dbReference>
<dbReference type="InterPro" id="IPR012337">
    <property type="entry name" value="RNaseH-like_sf"/>
</dbReference>
<feature type="domain" description="BED-type" evidence="9">
    <location>
        <begin position="304"/>
        <end position="359"/>
    </location>
</feature>
<keyword evidence="3 7" id="KW-0863">Zinc-finger</keyword>
<dbReference type="PANTHER" id="PTHR32166:SF74">
    <property type="entry name" value="OS05G0256350 PROTEIN"/>
    <property type="match status" value="1"/>
</dbReference>
<accession>A0A438JUX3</accession>
<evidence type="ECO:0000256" key="3">
    <source>
        <dbReference type="ARBA" id="ARBA00022771"/>
    </source>
</evidence>
<evidence type="ECO:0000256" key="7">
    <source>
        <dbReference type="PROSITE-ProRule" id="PRU00027"/>
    </source>
</evidence>
<dbReference type="PROSITE" id="PS50808">
    <property type="entry name" value="ZF_BED"/>
    <property type="match status" value="1"/>
</dbReference>